<protein>
    <submittedName>
        <fullName evidence="1">Uncharacterized protein</fullName>
    </submittedName>
</protein>
<name>A0A167VJI1_9AGAM</name>
<evidence type="ECO:0000313" key="1">
    <source>
        <dbReference type="EMBL" id="KZP05080.1"/>
    </source>
</evidence>
<dbReference type="Proteomes" id="UP000076532">
    <property type="component" value="Unassembled WGS sequence"/>
</dbReference>
<evidence type="ECO:0000313" key="2">
    <source>
        <dbReference type="Proteomes" id="UP000076532"/>
    </source>
</evidence>
<dbReference type="EMBL" id="KV417863">
    <property type="protein sequence ID" value="KZP05080.1"/>
    <property type="molecule type" value="Genomic_DNA"/>
</dbReference>
<proteinExistence type="predicted"/>
<accession>A0A167VJI1</accession>
<gene>
    <name evidence="1" type="ORF">FIBSPDRAFT_1006360</name>
</gene>
<dbReference type="AlphaFoldDB" id="A0A167VJI1"/>
<organism evidence="1 2">
    <name type="scientific">Athelia psychrophila</name>
    <dbReference type="NCBI Taxonomy" id="1759441"/>
    <lineage>
        <taxon>Eukaryota</taxon>
        <taxon>Fungi</taxon>
        <taxon>Dikarya</taxon>
        <taxon>Basidiomycota</taxon>
        <taxon>Agaricomycotina</taxon>
        <taxon>Agaricomycetes</taxon>
        <taxon>Agaricomycetidae</taxon>
        <taxon>Atheliales</taxon>
        <taxon>Atheliaceae</taxon>
        <taxon>Athelia</taxon>
    </lineage>
</organism>
<keyword evidence="2" id="KW-1185">Reference proteome</keyword>
<dbReference type="OrthoDB" id="428260at2759"/>
<reference evidence="1 2" key="1">
    <citation type="journal article" date="2016" name="Mol. Biol. Evol.">
        <title>Comparative Genomics of Early-Diverging Mushroom-Forming Fungi Provides Insights into the Origins of Lignocellulose Decay Capabilities.</title>
        <authorList>
            <person name="Nagy L.G."/>
            <person name="Riley R."/>
            <person name="Tritt A."/>
            <person name="Adam C."/>
            <person name="Daum C."/>
            <person name="Floudas D."/>
            <person name="Sun H."/>
            <person name="Yadav J.S."/>
            <person name="Pangilinan J."/>
            <person name="Larsson K.H."/>
            <person name="Matsuura K."/>
            <person name="Barry K."/>
            <person name="Labutti K."/>
            <person name="Kuo R."/>
            <person name="Ohm R.A."/>
            <person name="Bhattacharya S.S."/>
            <person name="Shirouzu T."/>
            <person name="Yoshinaga Y."/>
            <person name="Martin F.M."/>
            <person name="Grigoriev I.V."/>
            <person name="Hibbett D.S."/>
        </authorList>
    </citation>
    <scope>NUCLEOTIDE SEQUENCE [LARGE SCALE GENOMIC DNA]</scope>
    <source>
        <strain evidence="1 2">CBS 109695</strain>
    </source>
</reference>
<sequence length="70" mass="7902">MFTSELIAWRASRGGTRMGYRGDHEEGCLIPSLHEPREGWTCGGGQKWVVRMVERANGGIGLDVYMQKYI</sequence>